<evidence type="ECO:0000313" key="2">
    <source>
        <dbReference type="Proteomes" id="UP000005317"/>
    </source>
</evidence>
<dbReference type="EMBL" id="JH651384">
    <property type="protein sequence ID" value="EIJ36084.1"/>
    <property type="molecule type" value="Genomic_DNA"/>
</dbReference>
<reference evidence="2" key="1">
    <citation type="journal article" date="2011" name="Stand. Genomic Sci.">
        <title>Genome sequence of the filamentous, gliding Thiothrix nivea neotype strain (JP2(T)).</title>
        <authorList>
            <person name="Lapidus A."/>
            <person name="Nolan M."/>
            <person name="Lucas S."/>
            <person name="Glavina Del Rio T."/>
            <person name="Tice H."/>
            <person name="Cheng J.F."/>
            <person name="Tapia R."/>
            <person name="Han C."/>
            <person name="Goodwin L."/>
            <person name="Pitluck S."/>
            <person name="Liolios K."/>
            <person name="Pagani I."/>
            <person name="Ivanova N."/>
            <person name="Huntemann M."/>
            <person name="Mavromatis K."/>
            <person name="Mikhailova N."/>
            <person name="Pati A."/>
            <person name="Chen A."/>
            <person name="Palaniappan K."/>
            <person name="Land M."/>
            <person name="Brambilla E.M."/>
            <person name="Rohde M."/>
            <person name="Abt B."/>
            <person name="Verbarg S."/>
            <person name="Goker M."/>
            <person name="Bristow J."/>
            <person name="Eisen J.A."/>
            <person name="Markowitz V."/>
            <person name="Hugenholtz P."/>
            <person name="Kyrpides N.C."/>
            <person name="Klenk H.P."/>
            <person name="Woyke T."/>
        </authorList>
    </citation>
    <scope>NUCLEOTIDE SEQUENCE [LARGE SCALE GENOMIC DNA]</scope>
    <source>
        <strain evidence="2">ATCC 35100 / DSM 5205 / JP2</strain>
    </source>
</reference>
<protein>
    <submittedName>
        <fullName evidence="1">Uncharacterized protein</fullName>
    </submittedName>
</protein>
<name>A0A656HJ57_THINJ</name>
<dbReference type="Proteomes" id="UP000005317">
    <property type="component" value="Unassembled WGS sequence"/>
</dbReference>
<dbReference type="AlphaFoldDB" id="A0A656HJ57"/>
<evidence type="ECO:0000313" key="1">
    <source>
        <dbReference type="EMBL" id="EIJ36084.1"/>
    </source>
</evidence>
<dbReference type="RefSeq" id="WP_002709973.1">
    <property type="nucleotide sequence ID" value="NZ_JH651384.1"/>
</dbReference>
<sequence>MVLNVVRQCQPCTACCDGWVQMNIRGAGVYPGCPCPHSTGKGCDDYANRPVDPCDNFNCGWIIPNSPLPDWMKPNEAKVMLLFNKLQWRGLPVDLAVPVGKRIPPRALNWLKQFAEKHGRPLLYTEQVVVNGKFQKDQQTIAYGPPEFQQEVMQKVAQGQRLWR</sequence>
<proteinExistence type="predicted"/>
<accession>A0A656HJ57</accession>
<organism evidence="1 2">
    <name type="scientific">Thiothrix nivea (strain ATCC 35100 / DSM 5205 / JP2)</name>
    <dbReference type="NCBI Taxonomy" id="870187"/>
    <lineage>
        <taxon>Bacteria</taxon>
        <taxon>Pseudomonadati</taxon>
        <taxon>Pseudomonadota</taxon>
        <taxon>Gammaproteobacteria</taxon>
        <taxon>Thiotrichales</taxon>
        <taxon>Thiotrichaceae</taxon>
        <taxon>Thiothrix</taxon>
    </lineage>
</organism>
<gene>
    <name evidence="1" type="ORF">Thini_3578</name>
</gene>
<keyword evidence="2" id="KW-1185">Reference proteome</keyword>
<dbReference type="OrthoDB" id="7202843at2"/>